<reference evidence="1" key="1">
    <citation type="journal article" date="2016" name="Nat. Genet.">
        <title>A high-quality carrot genome assembly provides new insights into carotenoid accumulation and asterid genome evolution.</title>
        <authorList>
            <person name="Iorizzo M."/>
            <person name="Ellison S."/>
            <person name="Senalik D."/>
            <person name="Zeng P."/>
            <person name="Satapoomin P."/>
            <person name="Huang J."/>
            <person name="Bowman M."/>
            <person name="Iovene M."/>
            <person name="Sanseverino W."/>
            <person name="Cavagnaro P."/>
            <person name="Yildiz M."/>
            <person name="Macko-Podgorni A."/>
            <person name="Moranska E."/>
            <person name="Grzebelus E."/>
            <person name="Grzebelus D."/>
            <person name="Ashrafi H."/>
            <person name="Zheng Z."/>
            <person name="Cheng S."/>
            <person name="Spooner D."/>
            <person name="Van Deynze A."/>
            <person name="Simon P."/>
        </authorList>
    </citation>
    <scope>NUCLEOTIDE SEQUENCE</scope>
    <source>
        <tissue evidence="1">Leaf</tissue>
    </source>
</reference>
<proteinExistence type="predicted"/>
<dbReference type="EMBL" id="CP093343">
    <property type="protein sequence ID" value="WOG81819.1"/>
    <property type="molecule type" value="Genomic_DNA"/>
</dbReference>
<gene>
    <name evidence="1" type="ORF">DCAR_0100970</name>
</gene>
<keyword evidence="2" id="KW-1185">Reference proteome</keyword>
<evidence type="ECO:0000313" key="1">
    <source>
        <dbReference type="EMBL" id="WOG81819.1"/>
    </source>
</evidence>
<organism evidence="1 2">
    <name type="scientific">Daucus carota subsp. sativus</name>
    <name type="common">Carrot</name>
    <dbReference type="NCBI Taxonomy" id="79200"/>
    <lineage>
        <taxon>Eukaryota</taxon>
        <taxon>Viridiplantae</taxon>
        <taxon>Streptophyta</taxon>
        <taxon>Embryophyta</taxon>
        <taxon>Tracheophyta</taxon>
        <taxon>Spermatophyta</taxon>
        <taxon>Magnoliopsida</taxon>
        <taxon>eudicotyledons</taxon>
        <taxon>Gunneridae</taxon>
        <taxon>Pentapetalae</taxon>
        <taxon>asterids</taxon>
        <taxon>campanulids</taxon>
        <taxon>Apiales</taxon>
        <taxon>Apiaceae</taxon>
        <taxon>Apioideae</taxon>
        <taxon>Scandiceae</taxon>
        <taxon>Daucinae</taxon>
        <taxon>Daucus</taxon>
        <taxon>Daucus sect. Daucus</taxon>
    </lineage>
</organism>
<protein>
    <submittedName>
        <fullName evidence="1">Uncharacterized protein</fullName>
    </submittedName>
</protein>
<name>A0A166G2C3_DAUCS</name>
<sequence>MVIEFIAAISFLQPGQVRDLDPALSFKSVKRSLSKDKENFHSSAQNQWAYFSTRTPLSTVDTNQFSSHSIKSRLSWNQNQTGTNSGVVVRDLDSAIGFKSVDVTLHKDEENVPSSAHHQGNSGGCG</sequence>
<dbReference type="Proteomes" id="UP000077755">
    <property type="component" value="Chromosome 1"/>
</dbReference>
<dbReference type="AlphaFoldDB" id="A0A166G2C3"/>
<accession>A0A166G2C3</accession>
<reference evidence="1" key="2">
    <citation type="submission" date="2022-03" db="EMBL/GenBank/DDBJ databases">
        <title>Draft title - Genomic analysis of global carrot germplasm unveils the trajectory of domestication and the origin of high carotenoid orange carrot.</title>
        <authorList>
            <person name="Iorizzo M."/>
            <person name="Ellison S."/>
            <person name="Senalik D."/>
            <person name="Macko-Podgorni A."/>
            <person name="Grzebelus D."/>
            <person name="Bostan H."/>
            <person name="Rolling W."/>
            <person name="Curaba J."/>
            <person name="Simon P."/>
        </authorList>
    </citation>
    <scope>NUCLEOTIDE SEQUENCE</scope>
    <source>
        <tissue evidence="1">Leaf</tissue>
    </source>
</reference>
<dbReference type="Gramene" id="KZN08464">
    <property type="protein sequence ID" value="KZN08464"/>
    <property type="gene ID" value="DCAR_001010"/>
</dbReference>
<evidence type="ECO:0000313" key="2">
    <source>
        <dbReference type="Proteomes" id="UP000077755"/>
    </source>
</evidence>